<evidence type="ECO:0000256" key="1">
    <source>
        <dbReference type="ARBA" id="ARBA00004496"/>
    </source>
</evidence>
<dbReference type="NCBIfam" id="TIGR01072">
    <property type="entry name" value="murA"/>
    <property type="match status" value="1"/>
</dbReference>
<gene>
    <name evidence="12" type="primary">murA</name>
    <name evidence="14" type="ORF">EDC14_103938</name>
</gene>
<feature type="binding site" evidence="12">
    <location>
        <position position="326"/>
    </location>
    <ligand>
        <name>UDP-N-acetyl-alpha-D-glucosamine</name>
        <dbReference type="ChEBI" id="CHEBI:57705"/>
    </ligand>
</feature>
<evidence type="ECO:0000256" key="7">
    <source>
        <dbReference type="ARBA" id="ARBA00022984"/>
    </source>
</evidence>
<feature type="binding site" evidence="12">
    <location>
        <position position="92"/>
    </location>
    <ligand>
        <name>UDP-N-acetyl-alpha-D-glucosamine</name>
        <dbReference type="ChEBI" id="CHEBI:57705"/>
    </ligand>
</feature>
<comment type="subcellular location">
    <subcellularLocation>
        <location evidence="1 12">Cytoplasm</location>
    </subcellularLocation>
</comment>
<dbReference type="GO" id="GO:0051301">
    <property type="term" value="P:cell division"/>
    <property type="evidence" value="ECO:0007669"/>
    <property type="project" value="UniProtKB-KW"/>
</dbReference>
<keyword evidence="9 12" id="KW-0961">Cell wall biogenesis/degradation</keyword>
<keyword evidence="4 12" id="KW-0132">Cell division</keyword>
<keyword evidence="7 12" id="KW-0573">Peptidoglycan synthesis</keyword>
<keyword evidence="6 12" id="KW-0133">Cell shape</keyword>
<dbReference type="EC" id="2.5.1.7" evidence="12"/>
<dbReference type="Pfam" id="PF00275">
    <property type="entry name" value="EPSP_synthase"/>
    <property type="match status" value="1"/>
</dbReference>
<name>A0A4R1R1S3_HYDET</name>
<evidence type="ECO:0000256" key="6">
    <source>
        <dbReference type="ARBA" id="ARBA00022960"/>
    </source>
</evidence>
<comment type="caution">
    <text evidence="14">The sequence shown here is derived from an EMBL/GenBank/DDBJ whole genome shotgun (WGS) entry which is preliminary data.</text>
</comment>
<proteinExistence type="inferred from homology"/>
<keyword evidence="3 12" id="KW-0963">Cytoplasm</keyword>
<accession>A0A4R1R1S3</accession>
<comment type="caution">
    <text evidence="12">Lacks conserved residue(s) required for the propagation of feature annotation.</text>
</comment>
<evidence type="ECO:0000256" key="9">
    <source>
        <dbReference type="ARBA" id="ARBA00023316"/>
    </source>
</evidence>
<dbReference type="PANTHER" id="PTHR43783">
    <property type="entry name" value="UDP-N-ACETYLGLUCOSAMINE 1-CARBOXYVINYLTRANSFERASE"/>
    <property type="match status" value="1"/>
</dbReference>
<dbReference type="HAMAP" id="MF_00111">
    <property type="entry name" value="MurA"/>
    <property type="match status" value="1"/>
</dbReference>
<comment type="similarity">
    <text evidence="10 12">Belongs to the EPSP synthase family. MurA subfamily.</text>
</comment>
<evidence type="ECO:0000256" key="11">
    <source>
        <dbReference type="ARBA" id="ARBA00047527"/>
    </source>
</evidence>
<organism evidence="14 15">
    <name type="scientific">Hydrogenispora ethanolica</name>
    <dbReference type="NCBI Taxonomy" id="1082276"/>
    <lineage>
        <taxon>Bacteria</taxon>
        <taxon>Bacillati</taxon>
        <taxon>Bacillota</taxon>
        <taxon>Hydrogenispora</taxon>
    </lineage>
</organism>
<dbReference type="NCBIfam" id="NF006873">
    <property type="entry name" value="PRK09369.1"/>
    <property type="match status" value="1"/>
</dbReference>
<comment type="catalytic activity">
    <reaction evidence="11 12">
        <text>phosphoenolpyruvate + UDP-N-acetyl-alpha-D-glucosamine = UDP-N-acetyl-3-O-(1-carboxyvinyl)-alpha-D-glucosamine + phosphate</text>
        <dbReference type="Rhea" id="RHEA:18681"/>
        <dbReference type="ChEBI" id="CHEBI:43474"/>
        <dbReference type="ChEBI" id="CHEBI:57705"/>
        <dbReference type="ChEBI" id="CHEBI:58702"/>
        <dbReference type="ChEBI" id="CHEBI:68483"/>
        <dbReference type="EC" id="2.5.1.7"/>
    </reaction>
</comment>
<evidence type="ECO:0000313" key="15">
    <source>
        <dbReference type="Proteomes" id="UP000295008"/>
    </source>
</evidence>
<dbReference type="PANTHER" id="PTHR43783:SF2">
    <property type="entry name" value="UDP-N-ACETYLGLUCOSAMINE 1-CARBOXYVINYLTRANSFERASE 2"/>
    <property type="match status" value="1"/>
</dbReference>
<protein>
    <recommendedName>
        <fullName evidence="12">UDP-N-acetylglucosamine 1-carboxyvinyltransferase</fullName>
        <ecNumber evidence="12">2.5.1.7</ecNumber>
    </recommendedName>
    <alternativeName>
        <fullName evidence="12">Enoylpyruvate transferase</fullName>
    </alternativeName>
    <alternativeName>
        <fullName evidence="12">UDP-N-acetylglucosamine enolpyruvyl transferase</fullName>
        <shortName evidence="12">EPT</shortName>
    </alternativeName>
</protein>
<dbReference type="InterPro" id="IPR050068">
    <property type="entry name" value="MurA_subfamily"/>
</dbReference>
<evidence type="ECO:0000256" key="8">
    <source>
        <dbReference type="ARBA" id="ARBA00023306"/>
    </source>
</evidence>
<evidence type="ECO:0000256" key="4">
    <source>
        <dbReference type="ARBA" id="ARBA00022618"/>
    </source>
</evidence>
<dbReference type="InterPro" id="IPR013792">
    <property type="entry name" value="RNA3'P_cycl/enolpyr_Trfase_a/b"/>
</dbReference>
<dbReference type="AlphaFoldDB" id="A0A4R1R1S3"/>
<dbReference type="GO" id="GO:0019277">
    <property type="term" value="P:UDP-N-acetylgalactosamine biosynthetic process"/>
    <property type="evidence" value="ECO:0007669"/>
    <property type="project" value="InterPro"/>
</dbReference>
<dbReference type="Gene3D" id="3.65.10.10">
    <property type="entry name" value="Enolpyruvate transferase domain"/>
    <property type="match status" value="2"/>
</dbReference>
<keyword evidence="15" id="KW-1185">Reference proteome</keyword>
<feature type="active site" description="Proton donor" evidence="12">
    <location>
        <position position="116"/>
    </location>
</feature>
<dbReference type="RefSeq" id="WP_132016619.1">
    <property type="nucleotide sequence ID" value="NZ_SLUN01000039.1"/>
</dbReference>
<feature type="domain" description="Enolpyruvate transferase" evidence="13">
    <location>
        <begin position="7"/>
        <end position="405"/>
    </location>
</feature>
<evidence type="ECO:0000256" key="12">
    <source>
        <dbReference type="HAMAP-Rule" id="MF_00111"/>
    </source>
</evidence>
<feature type="binding site" evidence="12">
    <location>
        <position position="304"/>
    </location>
    <ligand>
        <name>UDP-N-acetyl-alpha-D-glucosamine</name>
        <dbReference type="ChEBI" id="CHEBI:57705"/>
    </ligand>
</feature>
<dbReference type="GO" id="GO:0005737">
    <property type="term" value="C:cytoplasm"/>
    <property type="evidence" value="ECO:0007669"/>
    <property type="project" value="UniProtKB-SubCell"/>
</dbReference>
<dbReference type="Proteomes" id="UP000295008">
    <property type="component" value="Unassembled WGS sequence"/>
</dbReference>
<evidence type="ECO:0000313" key="14">
    <source>
        <dbReference type="EMBL" id="TCL59258.1"/>
    </source>
</evidence>
<comment type="function">
    <text evidence="12">Cell wall formation. Adds enolpyruvyl to UDP-N-acetylglucosamine.</text>
</comment>
<evidence type="ECO:0000256" key="5">
    <source>
        <dbReference type="ARBA" id="ARBA00022679"/>
    </source>
</evidence>
<comment type="pathway">
    <text evidence="2 12">Cell wall biogenesis; peptidoglycan biosynthesis.</text>
</comment>
<keyword evidence="5 12" id="KW-0808">Transferase</keyword>
<dbReference type="OrthoDB" id="9803760at2"/>
<dbReference type="GO" id="GO:0009252">
    <property type="term" value="P:peptidoglycan biosynthetic process"/>
    <property type="evidence" value="ECO:0007669"/>
    <property type="project" value="UniProtKB-UniRule"/>
</dbReference>
<evidence type="ECO:0000256" key="10">
    <source>
        <dbReference type="ARBA" id="ARBA00038367"/>
    </source>
</evidence>
<feature type="binding site" evidence="12">
    <location>
        <begin position="121"/>
        <end position="125"/>
    </location>
    <ligand>
        <name>UDP-N-acetyl-alpha-D-glucosamine</name>
        <dbReference type="ChEBI" id="CHEBI:57705"/>
    </ligand>
</feature>
<dbReference type="CDD" id="cd01555">
    <property type="entry name" value="UdpNAET"/>
    <property type="match status" value="1"/>
</dbReference>
<dbReference type="UniPathway" id="UPA00219"/>
<dbReference type="GO" id="GO:0071555">
    <property type="term" value="P:cell wall organization"/>
    <property type="evidence" value="ECO:0007669"/>
    <property type="project" value="UniProtKB-KW"/>
</dbReference>
<keyword evidence="8 12" id="KW-0131">Cell cycle</keyword>
<feature type="binding site" evidence="12">
    <location>
        <begin position="22"/>
        <end position="23"/>
    </location>
    <ligand>
        <name>phosphoenolpyruvate</name>
        <dbReference type="ChEBI" id="CHEBI:58702"/>
    </ligand>
</feature>
<dbReference type="InterPro" id="IPR005750">
    <property type="entry name" value="UDP_GlcNAc_COvinyl_MurA"/>
</dbReference>
<dbReference type="EMBL" id="SLUN01000039">
    <property type="protein sequence ID" value="TCL59258.1"/>
    <property type="molecule type" value="Genomic_DNA"/>
</dbReference>
<dbReference type="SUPFAM" id="SSF55205">
    <property type="entry name" value="EPT/RTPC-like"/>
    <property type="match status" value="1"/>
</dbReference>
<dbReference type="GO" id="GO:0008360">
    <property type="term" value="P:regulation of cell shape"/>
    <property type="evidence" value="ECO:0007669"/>
    <property type="project" value="UniProtKB-KW"/>
</dbReference>
<evidence type="ECO:0000256" key="2">
    <source>
        <dbReference type="ARBA" id="ARBA00004752"/>
    </source>
</evidence>
<dbReference type="InterPro" id="IPR001986">
    <property type="entry name" value="Enolpyruvate_Tfrase_dom"/>
</dbReference>
<evidence type="ECO:0000259" key="13">
    <source>
        <dbReference type="Pfam" id="PF00275"/>
    </source>
</evidence>
<reference evidence="14 15" key="1">
    <citation type="submission" date="2019-03" db="EMBL/GenBank/DDBJ databases">
        <title>Genomic Encyclopedia of Type Strains, Phase IV (KMG-IV): sequencing the most valuable type-strain genomes for metagenomic binning, comparative biology and taxonomic classification.</title>
        <authorList>
            <person name="Goeker M."/>
        </authorList>
    </citation>
    <scope>NUCLEOTIDE SEQUENCE [LARGE SCALE GENOMIC DNA]</scope>
    <source>
        <strain evidence="14 15">LX-B</strain>
    </source>
</reference>
<dbReference type="InterPro" id="IPR036968">
    <property type="entry name" value="Enolpyruvate_Tfrase_sf"/>
</dbReference>
<sequence>MQRFEIQGGNALQGSLEVSSSKNSTLALMAAAALGTEEVILNPVPQISDVLTLSELLRSLGASVRFEENALLINGAALDRYQPPYEITRKIRGSVYLAGLLLGRLGQAEVALPGGDEIGSRPIDQHIRGFQALGAEITVEHGMLIGKSRGLRGANIFINRSSVGATINLMLAACLASGVTILENPAREPEVIDTAVLLNRMGAKIRGAGTTRIRIDGVAKLSGYEHAPIPDRIEAGTFLIAAAAAGGDVWVTNVIPDHLRMLIAKLREAGAGVIETENGLRITARRKLRAVDVDTDVYPGFATDLQAPFGVLLAQAAGTGIIRENVFDNRFRYVDELRRMGAEIKVEHETAVFRGVERLSGAPVDATDIRAGVALVIAGLVAEGLTQVFRIEHIDRGYVSIEKKLRQLGAEIQRMPPGAAPVLSNNP</sequence>
<dbReference type="GO" id="GO:0008760">
    <property type="term" value="F:UDP-N-acetylglucosamine 1-carboxyvinyltransferase activity"/>
    <property type="evidence" value="ECO:0007669"/>
    <property type="project" value="UniProtKB-UniRule"/>
</dbReference>
<evidence type="ECO:0000256" key="3">
    <source>
        <dbReference type="ARBA" id="ARBA00022490"/>
    </source>
</evidence>